<dbReference type="PROSITE" id="PS51830">
    <property type="entry name" value="FIIND"/>
    <property type="match status" value="1"/>
</dbReference>
<dbReference type="Pfam" id="PF00619">
    <property type="entry name" value="CARD"/>
    <property type="match status" value="2"/>
</dbReference>
<dbReference type="CDD" id="cd08330">
    <property type="entry name" value="CARD_ASC_NALP1"/>
    <property type="match status" value="1"/>
</dbReference>
<evidence type="ECO:0000256" key="3">
    <source>
        <dbReference type="ARBA" id="ARBA00022588"/>
    </source>
</evidence>
<dbReference type="PANTHER" id="PTHR46985:SF3">
    <property type="entry name" value="NACHT, LRR AND PYD DOMAINS-CONTAINING PROTEIN 1"/>
    <property type="match status" value="1"/>
</dbReference>
<feature type="domain" description="CARD" evidence="6">
    <location>
        <begin position="280"/>
        <end position="353"/>
    </location>
</feature>
<keyword evidence="5" id="KW-0395">Inflammatory response</keyword>
<evidence type="ECO:0000259" key="7">
    <source>
        <dbReference type="PROSITE" id="PS51830"/>
    </source>
</evidence>
<dbReference type="AlphaFoldDB" id="S7NKF8"/>
<name>S7NKF8_MYOBR</name>
<evidence type="ECO:0000313" key="9">
    <source>
        <dbReference type="Proteomes" id="UP000052978"/>
    </source>
</evidence>
<evidence type="ECO:0000256" key="1">
    <source>
        <dbReference type="ARBA" id="ARBA00004514"/>
    </source>
</evidence>
<keyword evidence="3" id="KW-0399">Innate immunity</keyword>
<protein>
    <submittedName>
        <fullName evidence="8">NACHT, LRR and PYD domains-containing protein 1</fullName>
    </submittedName>
</protein>
<organism evidence="8 9">
    <name type="scientific">Myotis brandtii</name>
    <name type="common">Brandt's bat</name>
    <dbReference type="NCBI Taxonomy" id="109478"/>
    <lineage>
        <taxon>Eukaryota</taxon>
        <taxon>Metazoa</taxon>
        <taxon>Chordata</taxon>
        <taxon>Craniata</taxon>
        <taxon>Vertebrata</taxon>
        <taxon>Euteleostomi</taxon>
        <taxon>Mammalia</taxon>
        <taxon>Eutheria</taxon>
        <taxon>Laurasiatheria</taxon>
        <taxon>Chiroptera</taxon>
        <taxon>Yangochiroptera</taxon>
        <taxon>Vespertilionidae</taxon>
        <taxon>Myotis</taxon>
    </lineage>
</organism>
<keyword evidence="4" id="KW-0391">Immunity</keyword>
<evidence type="ECO:0000256" key="2">
    <source>
        <dbReference type="ARBA" id="ARBA00022490"/>
    </source>
</evidence>
<dbReference type="GO" id="GO:0061702">
    <property type="term" value="C:canonical inflammasome complex"/>
    <property type="evidence" value="ECO:0007669"/>
    <property type="project" value="TreeGrafter"/>
</dbReference>
<evidence type="ECO:0000256" key="4">
    <source>
        <dbReference type="ARBA" id="ARBA00022859"/>
    </source>
</evidence>
<evidence type="ECO:0000259" key="6">
    <source>
        <dbReference type="PROSITE" id="PS50209"/>
    </source>
</evidence>
<evidence type="ECO:0000313" key="8">
    <source>
        <dbReference type="EMBL" id="EPQ17886.1"/>
    </source>
</evidence>
<dbReference type="Gene3D" id="1.10.533.10">
    <property type="entry name" value="Death Domain, Fas"/>
    <property type="match status" value="2"/>
</dbReference>
<dbReference type="InterPro" id="IPR033516">
    <property type="entry name" value="CARD8/ASC/NALP1_CARD"/>
</dbReference>
<keyword evidence="2" id="KW-0963">Cytoplasm</keyword>
<feature type="domain" description="CARD" evidence="6">
    <location>
        <begin position="234"/>
        <end position="275"/>
    </location>
</feature>
<accession>S7NKF8</accession>
<dbReference type="InterPro" id="IPR011029">
    <property type="entry name" value="DEATH-like_dom_sf"/>
</dbReference>
<dbReference type="GO" id="GO:0006954">
    <property type="term" value="P:inflammatory response"/>
    <property type="evidence" value="ECO:0007669"/>
    <property type="project" value="UniProtKB-KW"/>
</dbReference>
<dbReference type="EMBL" id="KE164426">
    <property type="protein sequence ID" value="EPQ17886.1"/>
    <property type="molecule type" value="Genomic_DNA"/>
</dbReference>
<dbReference type="PROSITE" id="PS50209">
    <property type="entry name" value="CARD"/>
    <property type="match status" value="2"/>
</dbReference>
<dbReference type="Proteomes" id="UP000052978">
    <property type="component" value="Unassembled WGS sequence"/>
</dbReference>
<feature type="domain" description="FIIND" evidence="7">
    <location>
        <begin position="1"/>
        <end position="239"/>
    </location>
</feature>
<evidence type="ECO:0000256" key="5">
    <source>
        <dbReference type="ARBA" id="ARBA00023198"/>
    </source>
</evidence>
<dbReference type="FunFam" id="1.10.533.10:FF:000013">
    <property type="entry name" value="Apoptosis-associated speck-like protein containing a CARD"/>
    <property type="match status" value="1"/>
</dbReference>
<reference evidence="8 9" key="1">
    <citation type="journal article" date="2013" name="Nat. Commun.">
        <title>Genome analysis reveals insights into physiology and longevity of the Brandt's bat Myotis brandtii.</title>
        <authorList>
            <person name="Seim I."/>
            <person name="Fang X."/>
            <person name="Xiong Z."/>
            <person name="Lobanov A.V."/>
            <person name="Huang Z."/>
            <person name="Ma S."/>
            <person name="Feng Y."/>
            <person name="Turanov A.A."/>
            <person name="Zhu Y."/>
            <person name="Lenz T.L."/>
            <person name="Gerashchenko M.V."/>
            <person name="Fan D."/>
            <person name="Hee Yim S."/>
            <person name="Yao X."/>
            <person name="Jordan D."/>
            <person name="Xiong Y."/>
            <person name="Ma Y."/>
            <person name="Lyapunov A.N."/>
            <person name="Chen G."/>
            <person name="Kulakova O.I."/>
            <person name="Sun Y."/>
            <person name="Lee S.G."/>
            <person name="Bronson R.T."/>
            <person name="Moskalev A.A."/>
            <person name="Sunyaev S.R."/>
            <person name="Zhang G."/>
            <person name="Krogh A."/>
            <person name="Wang J."/>
            <person name="Gladyshev V.N."/>
        </authorList>
    </citation>
    <scope>NUCLEOTIDE SEQUENCE [LARGE SCALE GENOMIC DNA]</scope>
</reference>
<gene>
    <name evidence="8" type="ORF">D623_10007502</name>
</gene>
<dbReference type="InterPro" id="IPR025307">
    <property type="entry name" value="FIIND_dom"/>
</dbReference>
<dbReference type="PANTHER" id="PTHR46985">
    <property type="entry name" value="NACHT, LRR AND PYD DOMAINS-CONTAINING PROTEIN 1"/>
    <property type="match status" value="1"/>
</dbReference>
<comment type="subcellular location">
    <subcellularLocation>
        <location evidence="1">Cytoplasm</location>
        <location evidence="1">Cytosol</location>
    </subcellularLocation>
</comment>
<sequence length="353" mass="40699">MDDDFWGPTGPVATEMVDKHRNLYRGQHIRSAMDKPRPGKTTFVIMVSPLPGQHVDISWFQVAHIKEDGILMEKPARVEPHYVVLENPSFSPMGILLRMIHTALGIPVISNVLLYCHFQSEEVNFHLYLIPSDCTIRKAIDDEEKKFQFFRIRKPPPLTPLYLGSRYTVSGSDKLEIIPKELELCYRSPGKAQLFSEFYVGHFVSGIRLQIKSKDDETVVWEALVKSDAPTLLHFVEQHREDLVARVTSVDIVLDKLHGQVLSEEQYERVRAEPTNGQDLVARVTSVDIVLDKLHGQVLSEEQYERVRAEPTNPDKMRKLFSFSKSWDWACKDQLYRALKETHPHLTEELLEK</sequence>
<proteinExistence type="predicted"/>
<keyword evidence="9" id="KW-1185">Reference proteome</keyword>
<dbReference type="GO" id="GO:0045087">
    <property type="term" value="P:innate immune response"/>
    <property type="evidence" value="ECO:0007669"/>
    <property type="project" value="UniProtKB-KW"/>
</dbReference>
<dbReference type="GO" id="GO:0042981">
    <property type="term" value="P:regulation of apoptotic process"/>
    <property type="evidence" value="ECO:0007669"/>
    <property type="project" value="InterPro"/>
</dbReference>
<dbReference type="InterPro" id="IPR001315">
    <property type="entry name" value="CARD"/>
</dbReference>
<dbReference type="Pfam" id="PF13553">
    <property type="entry name" value="FIIND"/>
    <property type="match status" value="1"/>
</dbReference>
<dbReference type="Pfam" id="PF23679">
    <property type="entry name" value="UPA-FIIND"/>
    <property type="match status" value="1"/>
</dbReference>
<dbReference type="SUPFAM" id="SSF47986">
    <property type="entry name" value="DEATH domain"/>
    <property type="match status" value="2"/>
</dbReference>
<dbReference type="InterPro" id="IPR051249">
    <property type="entry name" value="NLRP_Inflammasome"/>
</dbReference>